<evidence type="ECO:0000313" key="9">
    <source>
        <dbReference type="Proteomes" id="UP000215902"/>
    </source>
</evidence>
<organism evidence="8 9">
    <name type="scientific">Macrostomum lignano</name>
    <dbReference type="NCBI Taxonomy" id="282301"/>
    <lineage>
        <taxon>Eukaryota</taxon>
        <taxon>Metazoa</taxon>
        <taxon>Spiralia</taxon>
        <taxon>Lophotrochozoa</taxon>
        <taxon>Platyhelminthes</taxon>
        <taxon>Rhabditophora</taxon>
        <taxon>Macrostomorpha</taxon>
        <taxon>Macrostomida</taxon>
        <taxon>Macrostomidae</taxon>
        <taxon>Macrostomum</taxon>
    </lineage>
</organism>
<evidence type="ECO:0000256" key="6">
    <source>
        <dbReference type="SAM" id="MobiDB-lite"/>
    </source>
</evidence>
<proteinExistence type="inferred from homology"/>
<accession>A0A267EFL2</accession>
<dbReference type="EMBL" id="NIVC01002165">
    <property type="protein sequence ID" value="PAA60298.1"/>
    <property type="molecule type" value="Genomic_DNA"/>
</dbReference>
<dbReference type="STRING" id="282301.A0A267EFL2"/>
<comment type="caution">
    <text evidence="8">The sequence shown here is derived from an EMBL/GenBank/DDBJ whole genome shotgun (WGS) entry which is preliminary data.</text>
</comment>
<evidence type="ECO:0000256" key="2">
    <source>
        <dbReference type="ARBA" id="ARBA00020989"/>
    </source>
</evidence>
<keyword evidence="9" id="KW-1185">Reference proteome</keyword>
<dbReference type="SUPFAM" id="SSF50249">
    <property type="entry name" value="Nucleic acid-binding proteins"/>
    <property type="match status" value="1"/>
</dbReference>
<evidence type="ECO:0000313" key="8">
    <source>
        <dbReference type="EMBL" id="PAA60298.1"/>
    </source>
</evidence>
<reference evidence="8 9" key="1">
    <citation type="submission" date="2017-06" db="EMBL/GenBank/DDBJ databases">
        <title>A platform for efficient transgenesis in Macrostomum lignano, a flatworm model organism for stem cell research.</title>
        <authorList>
            <person name="Berezikov E."/>
        </authorList>
    </citation>
    <scope>NUCLEOTIDE SEQUENCE [LARGE SCALE GENOMIC DNA]</scope>
    <source>
        <strain evidence="8">DV1</strain>
        <tissue evidence="8">Whole organism</tissue>
    </source>
</reference>
<evidence type="ECO:0000256" key="1">
    <source>
        <dbReference type="ARBA" id="ARBA00007340"/>
    </source>
</evidence>
<dbReference type="OrthoDB" id="1738325at2759"/>
<feature type="domain" description="S1-like" evidence="7">
    <location>
        <begin position="34"/>
        <end position="72"/>
    </location>
</feature>
<name>A0A267EFL2_9PLAT</name>
<sequence length="150" mass="15718">AEQFQSAGPGQGPAGCPRVGLSRQQSARGSNSRGETFLASMPTKFRRHVWIKRGDFVLTEPIAEGVRVRAEIAAVLLNDQIDYLVRNGAWPEAFLPDLAGRQGLARLAAAAASDDAASAESCGGVPADMLPPTSDTESEDDLDAGVNPDA</sequence>
<dbReference type="PANTHER" id="PTHR21641:SF0">
    <property type="entry name" value="RNA-BINDING PROTEIN EIF1AD-RELATED"/>
    <property type="match status" value="1"/>
</dbReference>
<dbReference type="PANTHER" id="PTHR21641">
    <property type="entry name" value="TRANSLATION INITIATION FACTOR-RELATED"/>
    <property type="match status" value="1"/>
</dbReference>
<dbReference type="InterPro" id="IPR012340">
    <property type="entry name" value="NA-bd_OB-fold"/>
</dbReference>
<feature type="compositionally biased region" description="Polar residues" evidence="6">
    <location>
        <begin position="22"/>
        <end position="34"/>
    </location>
</feature>
<keyword evidence="5" id="KW-0396">Initiation factor</keyword>
<protein>
    <recommendedName>
        <fullName evidence="2">Probable RNA-binding protein EIF1AD</fullName>
    </recommendedName>
    <alternativeName>
        <fullName evidence="4">Eukaryotic translation initiation factor 1A domain-containing protein</fullName>
    </alternativeName>
</protein>
<evidence type="ECO:0000256" key="4">
    <source>
        <dbReference type="ARBA" id="ARBA00031998"/>
    </source>
</evidence>
<evidence type="ECO:0000256" key="3">
    <source>
        <dbReference type="ARBA" id="ARBA00022884"/>
    </source>
</evidence>
<comment type="similarity">
    <text evidence="1">Belongs to the EIF1AD family.</text>
</comment>
<feature type="non-terminal residue" evidence="8">
    <location>
        <position position="1"/>
    </location>
</feature>
<dbReference type="GO" id="GO:0003743">
    <property type="term" value="F:translation initiation factor activity"/>
    <property type="evidence" value="ECO:0007669"/>
    <property type="project" value="UniProtKB-UniRule"/>
</dbReference>
<feature type="region of interest" description="Disordered" evidence="6">
    <location>
        <begin position="1"/>
        <end position="35"/>
    </location>
</feature>
<dbReference type="Pfam" id="PF01176">
    <property type="entry name" value="eIF-1a"/>
    <property type="match status" value="1"/>
</dbReference>
<dbReference type="GO" id="GO:0005634">
    <property type="term" value="C:nucleus"/>
    <property type="evidence" value="ECO:0007669"/>
    <property type="project" value="TreeGrafter"/>
</dbReference>
<dbReference type="Gene3D" id="2.40.50.140">
    <property type="entry name" value="Nucleic acid-binding proteins"/>
    <property type="match status" value="1"/>
</dbReference>
<evidence type="ECO:0000256" key="5">
    <source>
        <dbReference type="PROSITE-ProRule" id="PRU00181"/>
    </source>
</evidence>
<dbReference type="InterPro" id="IPR001253">
    <property type="entry name" value="TIF_eIF-1A"/>
</dbReference>
<feature type="region of interest" description="Disordered" evidence="6">
    <location>
        <begin position="117"/>
        <end position="150"/>
    </location>
</feature>
<dbReference type="InterPro" id="IPR039294">
    <property type="entry name" value="EIF1AD"/>
</dbReference>
<evidence type="ECO:0000259" key="7">
    <source>
        <dbReference type="PROSITE" id="PS50832"/>
    </source>
</evidence>
<dbReference type="GO" id="GO:0003723">
    <property type="term" value="F:RNA binding"/>
    <property type="evidence" value="ECO:0007669"/>
    <property type="project" value="UniProtKB-KW"/>
</dbReference>
<dbReference type="InterPro" id="IPR006196">
    <property type="entry name" value="RNA-binding_domain_S1_IF1"/>
</dbReference>
<dbReference type="PROSITE" id="PS50832">
    <property type="entry name" value="S1_IF1_TYPE"/>
    <property type="match status" value="1"/>
</dbReference>
<dbReference type="SMART" id="SM00652">
    <property type="entry name" value="eIF1a"/>
    <property type="match status" value="1"/>
</dbReference>
<dbReference type="Proteomes" id="UP000215902">
    <property type="component" value="Unassembled WGS sequence"/>
</dbReference>
<gene>
    <name evidence="8" type="ORF">BOX15_Mlig029760g1</name>
</gene>
<keyword evidence="5" id="KW-0648">Protein biosynthesis</keyword>
<keyword evidence="3" id="KW-0694">RNA-binding</keyword>
<dbReference type="AlphaFoldDB" id="A0A267EFL2"/>